<name>A0A1I7IWH3_9FLAO</name>
<dbReference type="Proteomes" id="UP000199138">
    <property type="component" value="Unassembled WGS sequence"/>
</dbReference>
<evidence type="ECO:0000313" key="1">
    <source>
        <dbReference type="EMBL" id="SFU77273.1"/>
    </source>
</evidence>
<protein>
    <submittedName>
        <fullName evidence="1">Uncharacterized protein</fullName>
    </submittedName>
</protein>
<accession>A0A1I7IWH3</accession>
<evidence type="ECO:0000313" key="2">
    <source>
        <dbReference type="Proteomes" id="UP000199138"/>
    </source>
</evidence>
<organism evidence="1 2">
    <name type="scientific">Pustulibacterium marinum</name>
    <dbReference type="NCBI Taxonomy" id="1224947"/>
    <lineage>
        <taxon>Bacteria</taxon>
        <taxon>Pseudomonadati</taxon>
        <taxon>Bacteroidota</taxon>
        <taxon>Flavobacteriia</taxon>
        <taxon>Flavobacteriales</taxon>
        <taxon>Flavobacteriaceae</taxon>
        <taxon>Pustulibacterium</taxon>
    </lineage>
</organism>
<dbReference type="EMBL" id="FPBK01000023">
    <property type="protein sequence ID" value="SFU77273.1"/>
    <property type="molecule type" value="Genomic_DNA"/>
</dbReference>
<reference evidence="1 2" key="1">
    <citation type="submission" date="2016-10" db="EMBL/GenBank/DDBJ databases">
        <authorList>
            <person name="de Groot N.N."/>
        </authorList>
    </citation>
    <scope>NUCLEOTIDE SEQUENCE [LARGE SCALE GENOMIC DNA]</scope>
    <source>
        <strain evidence="1 2">CGMCC 1.12333</strain>
    </source>
</reference>
<keyword evidence="2" id="KW-1185">Reference proteome</keyword>
<proteinExistence type="predicted"/>
<dbReference type="RefSeq" id="WP_093026577.1">
    <property type="nucleotide sequence ID" value="NZ_FPBK01000023.1"/>
</dbReference>
<gene>
    <name evidence="1" type="ORF">SAMN05216480_12336</name>
</gene>
<dbReference type="STRING" id="1224947.SAMN05216480_12336"/>
<sequence length="78" mass="8809">MPAQPSDNQDRAFVNQNFLVKVYYDGKPGAELTGAGQLQKLFGSQYKDKIFAKAFSTQKQEVSIRIRDKKATVKLISR</sequence>
<dbReference type="AlphaFoldDB" id="A0A1I7IWH3"/>